<dbReference type="RefSeq" id="WP_075070874.1">
    <property type="nucleotide sequence ID" value="NZ_LGCM01000008.1"/>
</dbReference>
<keyword evidence="3" id="KW-1185">Reference proteome</keyword>
<evidence type="ECO:0000313" key="3">
    <source>
        <dbReference type="Proteomes" id="UP000050501"/>
    </source>
</evidence>
<organism evidence="2 3">
    <name type="scientific">Levilinea saccharolytica</name>
    <dbReference type="NCBI Taxonomy" id="229921"/>
    <lineage>
        <taxon>Bacteria</taxon>
        <taxon>Bacillati</taxon>
        <taxon>Chloroflexota</taxon>
        <taxon>Anaerolineae</taxon>
        <taxon>Anaerolineales</taxon>
        <taxon>Anaerolineaceae</taxon>
        <taxon>Levilinea</taxon>
    </lineage>
</organism>
<gene>
    <name evidence="2" type="ORF">ADN01_01790</name>
</gene>
<dbReference type="EMBL" id="LGCM01000008">
    <property type="protein sequence ID" value="KPL90815.1"/>
    <property type="molecule type" value="Genomic_DNA"/>
</dbReference>
<sequence length="69" mass="7774">MMGFGMMGGMLVFWIIIIVLAVLLVKGLFGTNGTHVKNNTTTAKQILDERYARGEITQEQYQTMVKDIH</sequence>
<name>A0A0P6Y0F3_9CHLR</name>
<proteinExistence type="predicted"/>
<dbReference type="OrthoDB" id="165888at2"/>
<dbReference type="InterPro" id="IPR018649">
    <property type="entry name" value="SHOCT"/>
</dbReference>
<dbReference type="STRING" id="229921.ADN01_01790"/>
<comment type="caution">
    <text evidence="2">The sequence shown here is derived from an EMBL/GenBank/DDBJ whole genome shotgun (WGS) entry which is preliminary data.</text>
</comment>
<dbReference type="Proteomes" id="UP000050501">
    <property type="component" value="Unassembled WGS sequence"/>
</dbReference>
<dbReference type="Pfam" id="PF09851">
    <property type="entry name" value="SHOCT"/>
    <property type="match status" value="1"/>
</dbReference>
<reference evidence="2 3" key="1">
    <citation type="submission" date="2015-07" db="EMBL/GenBank/DDBJ databases">
        <title>Genome sequence of Levilinea saccharolytica DSM 16555.</title>
        <authorList>
            <person name="Hemp J."/>
            <person name="Ward L.M."/>
            <person name="Pace L.A."/>
            <person name="Fischer W.W."/>
        </authorList>
    </citation>
    <scope>NUCLEOTIDE SEQUENCE [LARGE SCALE GENOMIC DNA]</scope>
    <source>
        <strain evidence="2 3">KIBI-1</strain>
    </source>
</reference>
<evidence type="ECO:0000313" key="2">
    <source>
        <dbReference type="EMBL" id="KPL90815.1"/>
    </source>
</evidence>
<dbReference type="PATRIC" id="fig|229921.5.peg.1118"/>
<protein>
    <recommendedName>
        <fullName evidence="1">SHOCT domain-containing protein</fullName>
    </recommendedName>
</protein>
<evidence type="ECO:0000259" key="1">
    <source>
        <dbReference type="Pfam" id="PF09851"/>
    </source>
</evidence>
<accession>A0A0P6Y0F3</accession>
<feature type="domain" description="SHOCT" evidence="1">
    <location>
        <begin position="45"/>
        <end position="68"/>
    </location>
</feature>
<dbReference type="AlphaFoldDB" id="A0A0P6Y0F3"/>